<feature type="signal peptide" evidence="4">
    <location>
        <begin position="1"/>
        <end position="19"/>
    </location>
</feature>
<feature type="compositionally biased region" description="Basic and acidic residues" evidence="3">
    <location>
        <begin position="496"/>
        <end position="509"/>
    </location>
</feature>
<accession>A0ABU3C9Z0</accession>
<dbReference type="Gene3D" id="3.40.720.10">
    <property type="entry name" value="Alkaline Phosphatase, subunit A"/>
    <property type="match status" value="1"/>
</dbReference>
<dbReference type="Proteomes" id="UP001262889">
    <property type="component" value="Unassembled WGS sequence"/>
</dbReference>
<reference evidence="6 7" key="1">
    <citation type="submission" date="2023-09" db="EMBL/GenBank/DDBJ databases">
        <authorList>
            <person name="Rey-Velasco X."/>
        </authorList>
    </citation>
    <scope>NUCLEOTIDE SEQUENCE [LARGE SCALE GENOMIC DNA]</scope>
    <source>
        <strain evidence="6 7">F363</strain>
    </source>
</reference>
<dbReference type="Gene3D" id="3.30.1120.10">
    <property type="match status" value="1"/>
</dbReference>
<feature type="domain" description="Sulfatase N-terminal" evidence="5">
    <location>
        <begin position="28"/>
        <end position="378"/>
    </location>
</feature>
<evidence type="ECO:0000256" key="1">
    <source>
        <dbReference type="ARBA" id="ARBA00008779"/>
    </source>
</evidence>
<evidence type="ECO:0000313" key="7">
    <source>
        <dbReference type="Proteomes" id="UP001262889"/>
    </source>
</evidence>
<sequence>MKKLLLFLPCFLFIAASLAAQVRRAVKPNVVYINVDDLGYGDLGVYGATKVHTPNIDKLASQGMRFTDAHTVSAVCTPSRYAFITGEYPVRANNLSSAIFDRDSLIIDQDQLSVADIFKEQGYATGIVGKWHLGFGTQRPVNWNEELNPGPLELGFDYYFGVPVLNSHPPFVYVRNHYVVGLEEDDPFVWGEEANTQPFPEKWNKWDQKIGGADKAHSLYKDRLVGTTLKDSAVAFIKRHKDEPFFLYYATTNIHHPFTPAKRFVGSSDAGRYGDFIEELDWIVGEVMHTLEEEHLAENTLLILTSDNGGMLNMGGQDAYKMEHHMNGDLLGFKFDAWEGGHRVPFIVRWPGKVKENSVASQLLSSNVDMAATFAALFNRKLKKGEAVDSYNMLPVILGETTKQIRKEMLIAPNNLENIALRQGDWVYISAQGGGGFNAPHRGMHDFGGPAATTFTGQQNSDIQNGQIKETAPPAQLYNLKEDPSEKVNLYNQYPEKAKEMRDRIEEIRSSTQTRPQQ</sequence>
<dbReference type="InterPro" id="IPR024607">
    <property type="entry name" value="Sulfatase_CS"/>
</dbReference>
<evidence type="ECO:0000256" key="2">
    <source>
        <dbReference type="ARBA" id="ARBA00022801"/>
    </source>
</evidence>
<dbReference type="Pfam" id="PF00884">
    <property type="entry name" value="Sulfatase"/>
    <property type="match status" value="1"/>
</dbReference>
<dbReference type="PROSITE" id="PS00523">
    <property type="entry name" value="SULFATASE_1"/>
    <property type="match status" value="1"/>
</dbReference>
<keyword evidence="7" id="KW-1185">Reference proteome</keyword>
<dbReference type="RefSeq" id="WP_311534701.1">
    <property type="nucleotide sequence ID" value="NZ_JAVRHQ010000010.1"/>
</dbReference>
<dbReference type="PROSITE" id="PS00149">
    <property type="entry name" value="SULFATASE_2"/>
    <property type="match status" value="1"/>
</dbReference>
<feature type="region of interest" description="Disordered" evidence="3">
    <location>
        <begin position="493"/>
        <end position="518"/>
    </location>
</feature>
<keyword evidence="4" id="KW-0732">Signal</keyword>
<dbReference type="InterPro" id="IPR052701">
    <property type="entry name" value="GAG_Ulvan_Degrading_Sulfatases"/>
</dbReference>
<protein>
    <submittedName>
        <fullName evidence="6">Sulfatase-like hydrolase/transferase</fullName>
    </submittedName>
</protein>
<dbReference type="PANTHER" id="PTHR43751">
    <property type="entry name" value="SULFATASE"/>
    <property type="match status" value="1"/>
</dbReference>
<feature type="chain" id="PRO_5046865295" evidence="4">
    <location>
        <begin position="20"/>
        <end position="518"/>
    </location>
</feature>
<proteinExistence type="inferred from homology"/>
<dbReference type="InterPro" id="IPR000917">
    <property type="entry name" value="Sulfatase_N"/>
</dbReference>
<dbReference type="EMBL" id="JAVRHQ010000010">
    <property type="protein sequence ID" value="MDT0643078.1"/>
    <property type="molecule type" value="Genomic_DNA"/>
</dbReference>
<dbReference type="PANTHER" id="PTHR43751:SF6">
    <property type="entry name" value="N-ACETYLGALACTOSAMINE-6-O-SULFATASE"/>
    <property type="match status" value="1"/>
</dbReference>
<dbReference type="CDD" id="cd16143">
    <property type="entry name" value="ARS_like"/>
    <property type="match status" value="1"/>
</dbReference>
<keyword evidence="2" id="KW-0378">Hydrolase</keyword>
<dbReference type="InterPro" id="IPR017850">
    <property type="entry name" value="Alkaline_phosphatase_core_sf"/>
</dbReference>
<organism evidence="6 7">
    <name type="scientific">Autumnicola tepida</name>
    <dbReference type="NCBI Taxonomy" id="3075595"/>
    <lineage>
        <taxon>Bacteria</taxon>
        <taxon>Pseudomonadati</taxon>
        <taxon>Bacteroidota</taxon>
        <taxon>Flavobacteriia</taxon>
        <taxon>Flavobacteriales</taxon>
        <taxon>Flavobacteriaceae</taxon>
        <taxon>Autumnicola</taxon>
    </lineage>
</organism>
<comment type="similarity">
    <text evidence="1">Belongs to the sulfatase family.</text>
</comment>
<gene>
    <name evidence="6" type="ORF">RM553_09590</name>
</gene>
<evidence type="ECO:0000256" key="3">
    <source>
        <dbReference type="SAM" id="MobiDB-lite"/>
    </source>
</evidence>
<evidence type="ECO:0000256" key="4">
    <source>
        <dbReference type="SAM" id="SignalP"/>
    </source>
</evidence>
<dbReference type="SUPFAM" id="SSF53649">
    <property type="entry name" value="Alkaline phosphatase-like"/>
    <property type="match status" value="1"/>
</dbReference>
<evidence type="ECO:0000313" key="6">
    <source>
        <dbReference type="EMBL" id="MDT0643078.1"/>
    </source>
</evidence>
<evidence type="ECO:0000259" key="5">
    <source>
        <dbReference type="Pfam" id="PF00884"/>
    </source>
</evidence>
<comment type="caution">
    <text evidence="6">The sequence shown here is derived from an EMBL/GenBank/DDBJ whole genome shotgun (WGS) entry which is preliminary data.</text>
</comment>
<name>A0ABU3C9Z0_9FLAO</name>